<dbReference type="RefSeq" id="WP_145448171.1">
    <property type="nucleotide sequence ID" value="NZ_CP037421.1"/>
</dbReference>
<proteinExistence type="predicted"/>
<evidence type="ECO:0000313" key="1">
    <source>
        <dbReference type="EMBL" id="QDT25475.1"/>
    </source>
</evidence>
<evidence type="ECO:0000313" key="2">
    <source>
        <dbReference type="Proteomes" id="UP000315647"/>
    </source>
</evidence>
<gene>
    <name evidence="1" type="ORF">Enr10x_07710</name>
</gene>
<organism evidence="1 2">
    <name type="scientific">Gimesia panareensis</name>
    <dbReference type="NCBI Taxonomy" id="2527978"/>
    <lineage>
        <taxon>Bacteria</taxon>
        <taxon>Pseudomonadati</taxon>
        <taxon>Planctomycetota</taxon>
        <taxon>Planctomycetia</taxon>
        <taxon>Planctomycetales</taxon>
        <taxon>Planctomycetaceae</taxon>
        <taxon>Gimesia</taxon>
    </lineage>
</organism>
<protein>
    <submittedName>
        <fullName evidence="1">Uncharacterized protein</fullName>
    </submittedName>
</protein>
<dbReference type="EMBL" id="CP037421">
    <property type="protein sequence ID" value="QDT25475.1"/>
    <property type="molecule type" value="Genomic_DNA"/>
</dbReference>
<dbReference type="Proteomes" id="UP000315647">
    <property type="component" value="Chromosome"/>
</dbReference>
<sequence>MKLNLLTQTVSTPRMHPIDNLDYEYRFRIEIWKQQGTSQYFATVERSFYCDVHVLSANMTATEMIRSVEEQVETEEEFFDSEQRALDNALTKLSHFYEPF</sequence>
<keyword evidence="2" id="KW-1185">Reference proteome</keyword>
<name>A0A517Q1H4_9PLAN</name>
<accession>A0A517Q1H4</accession>
<reference evidence="1 2" key="1">
    <citation type="submission" date="2019-03" db="EMBL/GenBank/DDBJ databases">
        <title>Deep-cultivation of Planctomycetes and their phenomic and genomic characterization uncovers novel biology.</title>
        <authorList>
            <person name="Wiegand S."/>
            <person name="Jogler M."/>
            <person name="Boedeker C."/>
            <person name="Pinto D."/>
            <person name="Vollmers J."/>
            <person name="Rivas-Marin E."/>
            <person name="Kohn T."/>
            <person name="Peeters S.H."/>
            <person name="Heuer A."/>
            <person name="Rast P."/>
            <person name="Oberbeckmann S."/>
            <person name="Bunk B."/>
            <person name="Jeske O."/>
            <person name="Meyerdierks A."/>
            <person name="Storesund J.E."/>
            <person name="Kallscheuer N."/>
            <person name="Luecker S."/>
            <person name="Lage O.M."/>
            <person name="Pohl T."/>
            <person name="Merkel B.J."/>
            <person name="Hornburger P."/>
            <person name="Mueller R.-W."/>
            <person name="Bruemmer F."/>
            <person name="Labrenz M."/>
            <person name="Spormann A.M."/>
            <person name="Op den Camp H."/>
            <person name="Overmann J."/>
            <person name="Amann R."/>
            <person name="Jetten M.S.M."/>
            <person name="Mascher T."/>
            <person name="Medema M.H."/>
            <person name="Devos D.P."/>
            <person name="Kaster A.-K."/>
            <person name="Ovreas L."/>
            <person name="Rohde M."/>
            <person name="Galperin M.Y."/>
            <person name="Jogler C."/>
        </authorList>
    </citation>
    <scope>NUCLEOTIDE SEQUENCE [LARGE SCALE GENOMIC DNA]</scope>
    <source>
        <strain evidence="1 2">Enr10</strain>
    </source>
</reference>
<dbReference type="AlphaFoldDB" id="A0A517Q1H4"/>